<comment type="caution">
    <text evidence="1">The sequence shown here is derived from an EMBL/GenBank/DDBJ whole genome shotgun (WGS) entry which is preliminary data.</text>
</comment>
<dbReference type="Proteomes" id="UP001145114">
    <property type="component" value="Unassembled WGS sequence"/>
</dbReference>
<feature type="non-terminal residue" evidence="1">
    <location>
        <position position="619"/>
    </location>
</feature>
<reference evidence="1" key="1">
    <citation type="submission" date="2022-06" db="EMBL/GenBank/DDBJ databases">
        <title>Phylogenomic reconstructions and comparative analyses of Kickxellomycotina fungi.</title>
        <authorList>
            <person name="Reynolds N.K."/>
            <person name="Stajich J.E."/>
            <person name="Barry K."/>
            <person name="Grigoriev I.V."/>
            <person name="Crous P."/>
            <person name="Smith M.E."/>
        </authorList>
    </citation>
    <scope>NUCLEOTIDE SEQUENCE</scope>
    <source>
        <strain evidence="1">RSA 2271</strain>
    </source>
</reference>
<gene>
    <name evidence="1" type="ORF">EV182_004851</name>
</gene>
<feature type="non-terminal residue" evidence="1">
    <location>
        <position position="1"/>
    </location>
</feature>
<organism evidence="1 2">
    <name type="scientific">Spiromyces aspiralis</name>
    <dbReference type="NCBI Taxonomy" id="68401"/>
    <lineage>
        <taxon>Eukaryota</taxon>
        <taxon>Fungi</taxon>
        <taxon>Fungi incertae sedis</taxon>
        <taxon>Zoopagomycota</taxon>
        <taxon>Kickxellomycotina</taxon>
        <taxon>Kickxellomycetes</taxon>
        <taxon>Kickxellales</taxon>
        <taxon>Kickxellaceae</taxon>
        <taxon>Spiromyces</taxon>
    </lineage>
</organism>
<proteinExistence type="predicted"/>
<dbReference type="EMBL" id="JAMZIH010006726">
    <property type="protein sequence ID" value="KAJ1673635.1"/>
    <property type="molecule type" value="Genomic_DNA"/>
</dbReference>
<protein>
    <submittedName>
        <fullName evidence="1">Uncharacterized protein</fullName>
    </submittedName>
</protein>
<evidence type="ECO:0000313" key="2">
    <source>
        <dbReference type="Proteomes" id="UP001145114"/>
    </source>
</evidence>
<name>A0ACC1HCA8_9FUNG</name>
<sequence length="619" mass="68134">TRRSSAASSIGWVNFNQSPSADNVITPQEKQTYTRIFNNNRPRNGILGTEAVKNILLKSKLTQEQLAQVWNLADYDNKGEFRLPNFYIAMHYVRGLMEGRIKSLPETTPEPIIRSAREVEGTRMASPAPVAWPPTSAPMLARSATTTSAPSASAQRWDIPLPERQKYYGYFDLLDKGKVGYLEGQVPVNFFLASKLPETDLARVWDLADINHTGKLSRDEFAVAMHLINSKLAGKELPASLPSLLVPPSMRAHPAVGAPRSSSTIPQHQSRASPSYGIELQQSRSAALPGSATFSDSDADNSIAELKEQITGLQKAEKDLTTQRESVSSQLNDTLMRKRELTVMLTTLRASYEAEQAINDELEEDLKRERENLSVIQKEIEAERQRMVMLATQKKKLQDDTAAIRGSIAQANAEFRKIQSESARIQTELSVLERQRQLLLQKQQKAQEQVAQEGKDKARLEQEVLDAKEAIERVKADAEGSQLGTASVSVFDEVFSSDLVEASSPEVLALKDIQRSQELSQAQETSISSQHTTTRGLDEPFAAFLRSSVSASGSAKAVSTSSPFTESVKAQPAFTAQPTAAASDPFMEIFSENSVKSPMSTETRRSATQSVSTTQANTD</sequence>
<evidence type="ECO:0000313" key="1">
    <source>
        <dbReference type="EMBL" id="KAJ1673635.1"/>
    </source>
</evidence>
<accession>A0ACC1HCA8</accession>
<keyword evidence="2" id="KW-1185">Reference proteome</keyword>